<organism evidence="2 3">
    <name type="scientific">Candidozyma auris</name>
    <name type="common">Yeast</name>
    <name type="synonym">Candida auris</name>
    <dbReference type="NCBI Taxonomy" id="498019"/>
    <lineage>
        <taxon>Eukaryota</taxon>
        <taxon>Fungi</taxon>
        <taxon>Dikarya</taxon>
        <taxon>Ascomycota</taxon>
        <taxon>Saccharomycotina</taxon>
        <taxon>Pichiomycetes</taxon>
        <taxon>Metschnikowiaceae</taxon>
        <taxon>Candidozyma</taxon>
    </lineage>
</organism>
<keyword evidence="1" id="KW-0812">Transmembrane</keyword>
<evidence type="ECO:0000256" key="1">
    <source>
        <dbReference type="SAM" id="Phobius"/>
    </source>
</evidence>
<gene>
    <name evidence="2" type="ORF">QG37_06815</name>
</gene>
<protein>
    <submittedName>
        <fullName evidence="2">Uncharacterized protein</fullName>
    </submittedName>
</protein>
<dbReference type="AlphaFoldDB" id="A0A0L0NRP8"/>
<accession>A0A0L0NRP8</accession>
<feature type="transmembrane region" description="Helical" evidence="1">
    <location>
        <begin position="12"/>
        <end position="30"/>
    </location>
</feature>
<name>A0A0L0NRP8_CANAR</name>
<keyword evidence="1" id="KW-0472">Membrane</keyword>
<keyword evidence="1" id="KW-1133">Transmembrane helix</keyword>
<evidence type="ECO:0000313" key="3">
    <source>
        <dbReference type="Proteomes" id="UP000037122"/>
    </source>
</evidence>
<comment type="caution">
    <text evidence="2">The sequence shown here is derived from an EMBL/GenBank/DDBJ whole genome shotgun (WGS) entry which is preliminary data.</text>
</comment>
<proteinExistence type="predicted"/>
<evidence type="ECO:0000313" key="2">
    <source>
        <dbReference type="EMBL" id="KND96837.1"/>
    </source>
</evidence>
<dbReference type="VEuPathDB" id="FungiDB:QG37_06815"/>
<sequence length="86" mass="9533">MFKPSPIPSPYFFFIAFFCALGWSILIVAAKEGNSLRTIEFNRSITWRSITIAIVDTSLLFTIDGIGAPPYSSVGQSGDMLVRKKK</sequence>
<dbReference type="Proteomes" id="UP000037122">
    <property type="component" value="Unassembled WGS sequence"/>
</dbReference>
<dbReference type="EMBL" id="LGST01000049">
    <property type="protein sequence ID" value="KND96837.1"/>
    <property type="molecule type" value="Genomic_DNA"/>
</dbReference>
<reference evidence="3" key="1">
    <citation type="journal article" date="2015" name="BMC Genomics">
        <title>Draft genome of a commonly misdiagnosed multidrug resistant pathogen Candida auris.</title>
        <authorList>
            <person name="Chatterjee S."/>
            <person name="Alampalli S.V."/>
            <person name="Nageshan R.K."/>
            <person name="Chettiar S.T."/>
            <person name="Joshi S."/>
            <person name="Tatu U.S."/>
        </authorList>
    </citation>
    <scope>NUCLEOTIDE SEQUENCE [LARGE SCALE GENOMIC DNA]</scope>
    <source>
        <strain evidence="3">6684</strain>
    </source>
</reference>